<evidence type="ECO:0000259" key="1">
    <source>
        <dbReference type="SMART" id="SM00382"/>
    </source>
</evidence>
<dbReference type="SUPFAM" id="SSF52540">
    <property type="entry name" value="P-loop containing nucleoside triphosphate hydrolases"/>
    <property type="match status" value="1"/>
</dbReference>
<name>A0A7M5XH46_9CNID</name>
<sequence length="782" mass="90860">MANASSHPNPNMAQKLLSLQPKAIDPLKCDQKKSLYWQIIKNNQTATKRQAKQFNLGNTLKFNDPIKAAMFLLQREYGETSLFKNDTNEAVFIPPTFVSNQYSKKSSVAILDYDVKKDIERLLDNLKEHSLGHWLTVELDAFLQTQYNTDRIDKKALDKWIMNLRIMYLVTQELKIDQTNLLPTTTDLGIFVQGCITELVRRKSFGSKVLAFLRIRPNISLLESLLCDFNLNKIVRKSFKQKVISMIERNPSTDSNLLWLFGLELSELGEKVEHWFYDQLLPLKDDILQNTVVLSSVNFLTNVRNKTHREADLLIISWQRKLIISIEMKDELKNDRVFQQLDSNHQLFEERLGDQLESGWIFYPVVCVGNESVSFSSRHYITMETDIKPWLTRVLHNHPIVQISQKPTPLDQIQKLLKIIVFSIHISKKDLVAPITSTNWVDYIQNAIANVSTSDNILFYSNQQMAVMNSNDPRYNKLIIRGPFGTGKTVILQQKAMHLNKKPQYKGKVLYLVGMQRSVKSEFRSMLYHRMKLDLEENCGIVVMEINYVAGEEEEDIQRDQILQKIAQHDIKAVFCDEIDMFDSELFKKMLKIVHSLWIVPMTEGLHFGHFEEWEDIFTFLDLSQNFRNAREIVKTTKFYAEERRYDYKEGIIMPPANFPTGCTPIFVDSFENAMKEARQRTKEGILVILTKSGKDAGNHLIQIKEKSKMYQDGQNDFKKEENPYKFLQEGNVLVVKASDVNGFEWSTVIVMEREQIYQGASIHECNLMMRCTTNLIVIRKT</sequence>
<dbReference type="InterPro" id="IPR027417">
    <property type="entry name" value="P-loop_NTPase"/>
</dbReference>
<organism evidence="2 3">
    <name type="scientific">Clytia hemisphaerica</name>
    <dbReference type="NCBI Taxonomy" id="252671"/>
    <lineage>
        <taxon>Eukaryota</taxon>
        <taxon>Metazoa</taxon>
        <taxon>Cnidaria</taxon>
        <taxon>Hydrozoa</taxon>
        <taxon>Hydroidolina</taxon>
        <taxon>Leptothecata</taxon>
        <taxon>Obeliida</taxon>
        <taxon>Clytiidae</taxon>
        <taxon>Clytia</taxon>
    </lineage>
</organism>
<dbReference type="GeneID" id="136797767"/>
<dbReference type="Gene3D" id="3.40.50.300">
    <property type="entry name" value="P-loop containing nucleotide triphosphate hydrolases"/>
    <property type="match status" value="1"/>
</dbReference>
<proteinExistence type="predicted"/>
<dbReference type="RefSeq" id="XP_066910457.1">
    <property type="nucleotide sequence ID" value="XM_067054356.1"/>
</dbReference>
<keyword evidence="3" id="KW-1185">Reference proteome</keyword>
<dbReference type="SMART" id="SM00382">
    <property type="entry name" value="AAA"/>
    <property type="match status" value="1"/>
</dbReference>
<dbReference type="EnsemblMetazoa" id="CLYHEMT022944.1">
    <property type="protein sequence ID" value="CLYHEMP022944.1"/>
    <property type="gene ID" value="CLYHEMG022944"/>
</dbReference>
<dbReference type="Proteomes" id="UP000594262">
    <property type="component" value="Unplaced"/>
</dbReference>
<evidence type="ECO:0000313" key="3">
    <source>
        <dbReference type="Proteomes" id="UP000594262"/>
    </source>
</evidence>
<dbReference type="InterPro" id="IPR003593">
    <property type="entry name" value="AAA+_ATPase"/>
</dbReference>
<dbReference type="AlphaFoldDB" id="A0A7M5XH46"/>
<evidence type="ECO:0000313" key="2">
    <source>
        <dbReference type="EnsemblMetazoa" id="CLYHEMP022944.1"/>
    </source>
</evidence>
<feature type="domain" description="AAA+ ATPase" evidence="1">
    <location>
        <begin position="474"/>
        <end position="618"/>
    </location>
</feature>
<accession>A0A7M5XH46</accession>
<protein>
    <recommendedName>
        <fullName evidence="1">AAA+ ATPase domain-containing protein</fullName>
    </recommendedName>
</protein>
<reference evidence="2" key="1">
    <citation type="submission" date="2021-01" db="UniProtKB">
        <authorList>
            <consortium name="EnsemblMetazoa"/>
        </authorList>
    </citation>
    <scope>IDENTIFICATION</scope>
</reference>